<organism evidence="6 7">
    <name type="scientific">Salinivibrio kushneri</name>
    <dbReference type="NCBI Taxonomy" id="1908198"/>
    <lineage>
        <taxon>Bacteria</taxon>
        <taxon>Pseudomonadati</taxon>
        <taxon>Pseudomonadota</taxon>
        <taxon>Gammaproteobacteria</taxon>
        <taxon>Vibrionales</taxon>
        <taxon>Vibrionaceae</taxon>
        <taxon>Salinivibrio</taxon>
    </lineage>
</organism>
<evidence type="ECO:0000256" key="4">
    <source>
        <dbReference type="PROSITE-ProRule" id="PRU00510"/>
    </source>
</evidence>
<accession>A0AB36KB02</accession>
<feature type="zinc finger region" description="dksA C4-type" evidence="4">
    <location>
        <begin position="41"/>
        <end position="65"/>
    </location>
</feature>
<gene>
    <name evidence="6" type="ORF">BZG09_05300</name>
</gene>
<dbReference type="InterPro" id="IPR000962">
    <property type="entry name" value="Znf_DskA_TraR"/>
</dbReference>
<sequence>MPDYLDHASGVEAQFQKMALERQLATTARAQNQHAHSEKYCLECGEEIPAARRAAQQNVTLCIECADDAEKRARLTR</sequence>
<feature type="domain" description="Zinc finger DksA/TraR C4-type" evidence="5">
    <location>
        <begin position="39"/>
        <end position="71"/>
    </location>
</feature>
<evidence type="ECO:0000256" key="3">
    <source>
        <dbReference type="ARBA" id="ARBA00022833"/>
    </source>
</evidence>
<dbReference type="Proteomes" id="UP000188726">
    <property type="component" value="Unassembled WGS sequence"/>
</dbReference>
<dbReference type="Pfam" id="PF01258">
    <property type="entry name" value="zf-dskA_traR"/>
    <property type="match status" value="1"/>
</dbReference>
<evidence type="ECO:0000256" key="1">
    <source>
        <dbReference type="ARBA" id="ARBA00022723"/>
    </source>
</evidence>
<evidence type="ECO:0000313" key="7">
    <source>
        <dbReference type="Proteomes" id="UP000188726"/>
    </source>
</evidence>
<keyword evidence="2" id="KW-0863">Zinc-finger</keyword>
<evidence type="ECO:0000259" key="5">
    <source>
        <dbReference type="Pfam" id="PF01258"/>
    </source>
</evidence>
<name>A0AB36KB02_9GAMM</name>
<dbReference type="PROSITE" id="PS51128">
    <property type="entry name" value="ZF_DKSA_2"/>
    <property type="match status" value="1"/>
</dbReference>
<proteinExistence type="predicted"/>
<dbReference type="RefSeq" id="WP_077457547.1">
    <property type="nucleotide sequence ID" value="NZ_MUEO01000009.1"/>
</dbReference>
<evidence type="ECO:0000256" key="2">
    <source>
        <dbReference type="ARBA" id="ARBA00022771"/>
    </source>
</evidence>
<dbReference type="GO" id="GO:0008270">
    <property type="term" value="F:zinc ion binding"/>
    <property type="evidence" value="ECO:0007669"/>
    <property type="project" value="UniProtKB-KW"/>
</dbReference>
<dbReference type="GO" id="GO:1900378">
    <property type="term" value="P:positive regulation of secondary metabolite biosynthetic process"/>
    <property type="evidence" value="ECO:0007669"/>
    <property type="project" value="TreeGrafter"/>
</dbReference>
<comment type="caution">
    <text evidence="6">The sequence shown here is derived from an EMBL/GenBank/DDBJ whole genome shotgun (WGS) entry which is preliminary data.</text>
</comment>
<dbReference type="AlphaFoldDB" id="A0AB36KB02"/>
<evidence type="ECO:0000313" key="6">
    <source>
        <dbReference type="EMBL" id="OOE45121.1"/>
    </source>
</evidence>
<keyword evidence="1" id="KW-0479">Metal-binding</keyword>
<protein>
    <recommendedName>
        <fullName evidence="5">Zinc finger DksA/TraR C4-type domain-containing protein</fullName>
    </recommendedName>
</protein>
<dbReference type="EMBL" id="MUEO01000009">
    <property type="protein sequence ID" value="OOE45121.1"/>
    <property type="molecule type" value="Genomic_DNA"/>
</dbReference>
<dbReference type="Gene3D" id="1.20.120.910">
    <property type="entry name" value="DksA, coiled-coil domain"/>
    <property type="match status" value="1"/>
</dbReference>
<keyword evidence="3" id="KW-0862">Zinc</keyword>
<dbReference type="PANTHER" id="PTHR38777:SF1">
    <property type="entry name" value="DNAK SUPPRESSOR PROTEIN"/>
    <property type="match status" value="1"/>
</dbReference>
<reference evidence="6 7" key="1">
    <citation type="journal article" date="2017" name="Genome Announc.">
        <title>Draft Genome Sequences of Salinivibrio proteolyticus, Salinivibrio sharmensis, Salinivibrio siamensis, Salinivibrio costicola subsp. alcaliphilus, Salinivibrio costicola subsp. vallismortis, and 29 New Isolates Belonging to the Genus Salinivibrio.</title>
        <authorList>
            <person name="Lopez-Hermoso C."/>
            <person name="de la Haba R.R."/>
            <person name="Sanchez-Porro C."/>
            <person name="Bayliss S.C."/>
            <person name="Feil E.J."/>
            <person name="Ventosa A."/>
        </authorList>
    </citation>
    <scope>NUCLEOTIDE SEQUENCE [LARGE SCALE GENOMIC DNA]</scope>
    <source>
        <strain evidence="6 7">IC202</strain>
    </source>
</reference>
<dbReference type="PANTHER" id="PTHR38777">
    <property type="entry name" value="FELS-2 PROPHAGE PROTEIN"/>
    <property type="match status" value="1"/>
</dbReference>
<dbReference type="SUPFAM" id="SSF57716">
    <property type="entry name" value="Glucocorticoid receptor-like (DNA-binding domain)"/>
    <property type="match status" value="1"/>
</dbReference>